<dbReference type="Pfam" id="PF21982">
    <property type="entry name" value="RecX_HTH1"/>
    <property type="match status" value="1"/>
</dbReference>
<comment type="similarity">
    <text evidence="2 5">Belongs to the RecX family.</text>
</comment>
<evidence type="ECO:0000256" key="4">
    <source>
        <dbReference type="ARBA" id="ARBA00022490"/>
    </source>
</evidence>
<dbReference type="GO" id="GO:0006282">
    <property type="term" value="P:regulation of DNA repair"/>
    <property type="evidence" value="ECO:0007669"/>
    <property type="project" value="UniProtKB-UniRule"/>
</dbReference>
<comment type="subcellular location">
    <subcellularLocation>
        <location evidence="1 5">Cytoplasm</location>
    </subcellularLocation>
</comment>
<evidence type="ECO:0000313" key="10">
    <source>
        <dbReference type="Proteomes" id="UP000441717"/>
    </source>
</evidence>
<dbReference type="Proteomes" id="UP000441717">
    <property type="component" value="Unassembled WGS sequence"/>
</dbReference>
<feature type="domain" description="RecX third three-helical" evidence="7">
    <location>
        <begin position="104"/>
        <end position="145"/>
    </location>
</feature>
<sequence>MPGEEFRRAREKAYRLLACRPRSTAEIFCRLQRCGFAEPVIQEVLSFLQEYGLVDDRAFARDWVNWRLSANPRGREGLFRELRARGVSREVIAETLEELDDGKEYATALSLAQKKVGREGAAYPRHKLAAFLRRRGFSPEIIYRVCQSLSVGNCLDI</sequence>
<comment type="function">
    <text evidence="5">Modulates RecA activity.</text>
</comment>
<evidence type="ECO:0000259" key="7">
    <source>
        <dbReference type="Pfam" id="PF21981"/>
    </source>
</evidence>
<protein>
    <recommendedName>
        <fullName evidence="3 5">Regulatory protein RecX</fullName>
    </recommendedName>
</protein>
<dbReference type="InterPro" id="IPR053924">
    <property type="entry name" value="RecX_HTH_2nd"/>
</dbReference>
<feature type="domain" description="RecX first three-helical" evidence="8">
    <location>
        <begin position="9"/>
        <end position="48"/>
    </location>
</feature>
<evidence type="ECO:0000256" key="3">
    <source>
        <dbReference type="ARBA" id="ARBA00018111"/>
    </source>
</evidence>
<proteinExistence type="inferred from homology"/>
<evidence type="ECO:0000256" key="2">
    <source>
        <dbReference type="ARBA" id="ARBA00009695"/>
    </source>
</evidence>
<dbReference type="InterPro" id="IPR036388">
    <property type="entry name" value="WH-like_DNA-bd_sf"/>
</dbReference>
<evidence type="ECO:0000256" key="1">
    <source>
        <dbReference type="ARBA" id="ARBA00004496"/>
    </source>
</evidence>
<reference evidence="9 10" key="1">
    <citation type="submission" date="2019-10" db="EMBL/GenBank/DDBJ databases">
        <title>Comparative genomics of sulfur disproportionating microorganisms.</title>
        <authorList>
            <person name="Ward L.M."/>
            <person name="Bertran E."/>
            <person name="Johnston D."/>
        </authorList>
    </citation>
    <scope>NUCLEOTIDE SEQUENCE [LARGE SCALE GENOMIC DNA]</scope>
    <source>
        <strain evidence="9 10">DSM 14055</strain>
    </source>
</reference>
<evidence type="ECO:0000259" key="8">
    <source>
        <dbReference type="Pfam" id="PF21982"/>
    </source>
</evidence>
<dbReference type="Pfam" id="PF02631">
    <property type="entry name" value="RecX_HTH2"/>
    <property type="match status" value="1"/>
</dbReference>
<dbReference type="HAMAP" id="MF_01114">
    <property type="entry name" value="RecX"/>
    <property type="match status" value="1"/>
</dbReference>
<organism evidence="9 10">
    <name type="scientific">Desulfofundulus thermobenzoicus</name>
    <dbReference type="NCBI Taxonomy" id="29376"/>
    <lineage>
        <taxon>Bacteria</taxon>
        <taxon>Bacillati</taxon>
        <taxon>Bacillota</taxon>
        <taxon>Clostridia</taxon>
        <taxon>Eubacteriales</taxon>
        <taxon>Peptococcaceae</taxon>
        <taxon>Desulfofundulus</taxon>
    </lineage>
</organism>
<dbReference type="GO" id="GO:0005737">
    <property type="term" value="C:cytoplasm"/>
    <property type="evidence" value="ECO:0007669"/>
    <property type="project" value="UniProtKB-SubCell"/>
</dbReference>
<gene>
    <name evidence="5" type="primary">recX</name>
    <name evidence="9" type="ORF">GFC01_11470</name>
</gene>
<dbReference type="InterPro" id="IPR053926">
    <property type="entry name" value="RecX_HTH_1st"/>
</dbReference>
<evidence type="ECO:0000313" key="9">
    <source>
        <dbReference type="EMBL" id="MQL52867.1"/>
    </source>
</evidence>
<dbReference type="InterPro" id="IPR003783">
    <property type="entry name" value="Regulatory_RecX"/>
</dbReference>
<comment type="caution">
    <text evidence="9">The sequence shown here is derived from an EMBL/GenBank/DDBJ whole genome shotgun (WGS) entry which is preliminary data.</text>
</comment>
<dbReference type="PANTHER" id="PTHR33602">
    <property type="entry name" value="REGULATORY PROTEIN RECX FAMILY PROTEIN"/>
    <property type="match status" value="1"/>
</dbReference>
<feature type="domain" description="RecX second three-helical" evidence="6">
    <location>
        <begin position="55"/>
        <end position="96"/>
    </location>
</feature>
<accession>A0A6N7ITT1</accession>
<keyword evidence="4 5" id="KW-0963">Cytoplasm</keyword>
<dbReference type="OrthoDB" id="5421057at2"/>
<dbReference type="EMBL" id="WHYR01000031">
    <property type="protein sequence ID" value="MQL52867.1"/>
    <property type="molecule type" value="Genomic_DNA"/>
</dbReference>
<dbReference type="RefSeq" id="WP_152947292.1">
    <property type="nucleotide sequence ID" value="NZ_WHYR01000031.1"/>
</dbReference>
<keyword evidence="10" id="KW-1185">Reference proteome</keyword>
<dbReference type="AlphaFoldDB" id="A0A6N7ITT1"/>
<evidence type="ECO:0000256" key="5">
    <source>
        <dbReference type="HAMAP-Rule" id="MF_01114"/>
    </source>
</evidence>
<dbReference type="PANTHER" id="PTHR33602:SF1">
    <property type="entry name" value="REGULATORY PROTEIN RECX FAMILY PROTEIN"/>
    <property type="match status" value="1"/>
</dbReference>
<dbReference type="InterPro" id="IPR053925">
    <property type="entry name" value="RecX_HTH_3rd"/>
</dbReference>
<name>A0A6N7ITT1_9FIRM</name>
<evidence type="ECO:0000259" key="6">
    <source>
        <dbReference type="Pfam" id="PF02631"/>
    </source>
</evidence>
<dbReference type="Pfam" id="PF21981">
    <property type="entry name" value="RecX_HTH3"/>
    <property type="match status" value="1"/>
</dbReference>
<dbReference type="Gene3D" id="1.10.10.10">
    <property type="entry name" value="Winged helix-like DNA-binding domain superfamily/Winged helix DNA-binding domain"/>
    <property type="match status" value="3"/>
</dbReference>